<name>A0ABP8S3A2_9PSEU</name>
<accession>A0ABP8S3A2</accession>
<evidence type="ECO:0000313" key="1">
    <source>
        <dbReference type="EMBL" id="GAA4557698.1"/>
    </source>
</evidence>
<reference evidence="2" key="1">
    <citation type="journal article" date="2019" name="Int. J. Syst. Evol. Microbiol.">
        <title>The Global Catalogue of Microorganisms (GCM) 10K type strain sequencing project: providing services to taxonomists for standard genome sequencing and annotation.</title>
        <authorList>
            <consortium name="The Broad Institute Genomics Platform"/>
            <consortium name="The Broad Institute Genome Sequencing Center for Infectious Disease"/>
            <person name="Wu L."/>
            <person name="Ma J."/>
        </authorList>
    </citation>
    <scope>NUCLEOTIDE SEQUENCE [LARGE SCALE GENOMIC DNA]</scope>
    <source>
        <strain evidence="2">JCM 17906</strain>
    </source>
</reference>
<evidence type="ECO:0000313" key="2">
    <source>
        <dbReference type="Proteomes" id="UP001501598"/>
    </source>
</evidence>
<sequence length="61" mass="6588">MAHHRAQPIFPAELDQHAFAAMTAAEFDTFVDLTEQLIAEAGPQATLADALQAVPELDPPF</sequence>
<organism evidence="1 2">
    <name type="scientific">Pseudonocardia xishanensis</name>
    <dbReference type="NCBI Taxonomy" id="630995"/>
    <lineage>
        <taxon>Bacteria</taxon>
        <taxon>Bacillati</taxon>
        <taxon>Actinomycetota</taxon>
        <taxon>Actinomycetes</taxon>
        <taxon>Pseudonocardiales</taxon>
        <taxon>Pseudonocardiaceae</taxon>
        <taxon>Pseudonocardia</taxon>
    </lineage>
</organism>
<dbReference type="EMBL" id="BAABGT010000102">
    <property type="protein sequence ID" value="GAA4557698.1"/>
    <property type="molecule type" value="Genomic_DNA"/>
</dbReference>
<dbReference type="Proteomes" id="UP001501598">
    <property type="component" value="Unassembled WGS sequence"/>
</dbReference>
<proteinExistence type="predicted"/>
<keyword evidence="2" id="KW-1185">Reference proteome</keyword>
<gene>
    <name evidence="1" type="ORF">GCM10023175_62630</name>
</gene>
<comment type="caution">
    <text evidence="1">The sequence shown here is derived from an EMBL/GenBank/DDBJ whole genome shotgun (WGS) entry which is preliminary data.</text>
</comment>
<dbReference type="RefSeq" id="WP_345426470.1">
    <property type="nucleotide sequence ID" value="NZ_BAABGT010000102.1"/>
</dbReference>
<protein>
    <submittedName>
        <fullName evidence="1">Uncharacterized protein</fullName>
    </submittedName>
</protein>